<dbReference type="Proteomes" id="UP000298860">
    <property type="component" value="Unassembled WGS sequence"/>
</dbReference>
<gene>
    <name evidence="3" type="ORF">GTS_12010</name>
</gene>
<dbReference type="Gene3D" id="3.40.50.1820">
    <property type="entry name" value="alpha/beta hydrolase"/>
    <property type="match status" value="1"/>
</dbReference>
<dbReference type="PANTHER" id="PTHR43329">
    <property type="entry name" value="EPOXIDE HYDROLASE"/>
    <property type="match status" value="1"/>
</dbReference>
<name>A0A4D4J496_9PSEU</name>
<keyword evidence="4" id="KW-1185">Reference proteome</keyword>
<comment type="caution">
    <text evidence="3">The sequence shown here is derived from an EMBL/GenBank/DDBJ whole genome shotgun (WGS) entry which is preliminary data.</text>
</comment>
<evidence type="ECO:0000313" key="4">
    <source>
        <dbReference type="Proteomes" id="UP000298860"/>
    </source>
</evidence>
<dbReference type="GO" id="GO:0016787">
    <property type="term" value="F:hydrolase activity"/>
    <property type="evidence" value="ECO:0007669"/>
    <property type="project" value="UniProtKB-KW"/>
</dbReference>
<reference evidence="4" key="1">
    <citation type="submission" date="2019-04" db="EMBL/GenBank/DDBJ databases">
        <title>Draft genome sequence of Pseudonocardiaceae bacterium SL3-2-4.</title>
        <authorList>
            <person name="Ningsih F."/>
            <person name="Yokota A."/>
            <person name="Sakai Y."/>
            <person name="Nanatani K."/>
            <person name="Yabe S."/>
            <person name="Oetari A."/>
            <person name="Sjamsuridzal W."/>
        </authorList>
    </citation>
    <scope>NUCLEOTIDE SEQUENCE [LARGE SCALE GENOMIC DNA]</scope>
    <source>
        <strain evidence="4">SL3-2-4</strain>
    </source>
</reference>
<accession>A0A4D4J496</accession>
<dbReference type="InterPro" id="IPR000073">
    <property type="entry name" value="AB_hydrolase_1"/>
</dbReference>
<dbReference type="Pfam" id="PF00561">
    <property type="entry name" value="Abhydrolase_1"/>
    <property type="match status" value="1"/>
</dbReference>
<keyword evidence="1" id="KW-0378">Hydrolase</keyword>
<dbReference type="PRINTS" id="PR00412">
    <property type="entry name" value="EPOXHYDRLASE"/>
</dbReference>
<dbReference type="EMBL" id="BJFL01000004">
    <property type="protein sequence ID" value="GDY29568.1"/>
    <property type="molecule type" value="Genomic_DNA"/>
</dbReference>
<dbReference type="OrthoDB" id="4220752at2"/>
<evidence type="ECO:0000256" key="1">
    <source>
        <dbReference type="ARBA" id="ARBA00022801"/>
    </source>
</evidence>
<dbReference type="InterPro" id="IPR029058">
    <property type="entry name" value="AB_hydrolase_fold"/>
</dbReference>
<organism evidence="3 4">
    <name type="scientific">Gandjariella thermophila</name>
    <dbReference type="NCBI Taxonomy" id="1931992"/>
    <lineage>
        <taxon>Bacteria</taxon>
        <taxon>Bacillati</taxon>
        <taxon>Actinomycetota</taxon>
        <taxon>Actinomycetes</taxon>
        <taxon>Pseudonocardiales</taxon>
        <taxon>Pseudonocardiaceae</taxon>
        <taxon>Gandjariella</taxon>
    </lineage>
</organism>
<proteinExistence type="predicted"/>
<evidence type="ECO:0000259" key="2">
    <source>
        <dbReference type="Pfam" id="PF00561"/>
    </source>
</evidence>
<evidence type="ECO:0000313" key="3">
    <source>
        <dbReference type="EMBL" id="GDY29568.1"/>
    </source>
</evidence>
<feature type="domain" description="AB hydrolase-1" evidence="2">
    <location>
        <begin position="28"/>
        <end position="273"/>
    </location>
</feature>
<dbReference type="AlphaFoldDB" id="A0A4D4J496"/>
<protein>
    <recommendedName>
        <fullName evidence="2">AB hydrolase-1 domain-containing protein</fullName>
    </recommendedName>
</protein>
<dbReference type="SUPFAM" id="SSF53474">
    <property type="entry name" value="alpha/beta-Hydrolases"/>
    <property type="match status" value="1"/>
</dbReference>
<dbReference type="InterPro" id="IPR000639">
    <property type="entry name" value="Epox_hydrolase-like"/>
</dbReference>
<dbReference type="RefSeq" id="WP_137812753.1">
    <property type="nucleotide sequence ID" value="NZ_BJFL01000004.1"/>
</dbReference>
<sequence>MNTETRGRLVTGDGVRLLVREHGDRAHPTVVCLHGYPDHSSLWDGVVAALADRFHVVTYDVRGTGGSDKPRGRAAYRLDRLERDFAAVLDAVSPTEPVHLLAHDWGSVQGWHFVTGQRLRDRIATFSSISGPCLDHVGYFVRSRLRPDAAALAELGRQLGKSWYVFFFQLPLLPELFWRSGAGTALLAALERSGDGSATPPGQRSPADYLNGLQLYRANIPRRLSGPQQRGVDLPVQVIAPTNDLFVSVPMQTDIRRWASNLTVRTVRGGHWLPRSQPELVARLAAEHIDATG</sequence>